<comment type="similarity">
    <text evidence="1">Belongs to the short-chain dehydrogenases/reductases (SDR) family.</text>
</comment>
<dbReference type="EMBL" id="JAPDMQ010000358">
    <property type="protein sequence ID" value="KAK0526346.1"/>
    <property type="molecule type" value="Genomic_DNA"/>
</dbReference>
<reference evidence="3" key="1">
    <citation type="journal article" date="2023" name="PhytoFront">
        <title>Draft Genome Resources of Seven Strains of Tilletia horrida, Causal Agent of Kernel Smut of Rice.</title>
        <authorList>
            <person name="Khanal S."/>
            <person name="Antony Babu S."/>
            <person name="Zhou X.G."/>
        </authorList>
    </citation>
    <scope>NUCLEOTIDE SEQUENCE</scope>
    <source>
        <strain evidence="3">TX3</strain>
    </source>
</reference>
<dbReference type="CDD" id="cd05233">
    <property type="entry name" value="SDR_c"/>
    <property type="match status" value="1"/>
</dbReference>
<dbReference type="Pfam" id="PF00106">
    <property type="entry name" value="adh_short"/>
    <property type="match status" value="1"/>
</dbReference>
<keyword evidence="2" id="KW-0560">Oxidoreductase</keyword>
<comment type="caution">
    <text evidence="3">The sequence shown here is derived from an EMBL/GenBank/DDBJ whole genome shotgun (WGS) entry which is preliminary data.</text>
</comment>
<evidence type="ECO:0000256" key="1">
    <source>
        <dbReference type="ARBA" id="ARBA00006484"/>
    </source>
</evidence>
<evidence type="ECO:0000313" key="4">
    <source>
        <dbReference type="Proteomes" id="UP001176521"/>
    </source>
</evidence>
<evidence type="ECO:0000256" key="2">
    <source>
        <dbReference type="ARBA" id="ARBA00023002"/>
    </source>
</evidence>
<protein>
    <submittedName>
        <fullName evidence="3">Uncharacterized protein</fullName>
    </submittedName>
</protein>
<evidence type="ECO:0000313" key="3">
    <source>
        <dbReference type="EMBL" id="KAK0526346.1"/>
    </source>
</evidence>
<sequence>MAPQPKFLQTLKGTKTVIIGGATGIGFAVGEHLIEEGASVVIASSNKAKVSHAVARLNDADKQYNADPSRTAGHTVDLSGPQSEASLHALFKQVGPFDHLVITSAVFNPVPLREQTFESIVQTGDVRFAGVILAVKYPPDGWSVLSGFCGAMLSLTRALALELSPKSIRVNCISPGATATEMFHEMSLEVQERLASKVLTGKVGRPEDLAITYVALLKNKNINGTTIDDDGGAYAAKLQAQEEE</sequence>
<organism evidence="3 4">
    <name type="scientific">Tilletia horrida</name>
    <dbReference type="NCBI Taxonomy" id="155126"/>
    <lineage>
        <taxon>Eukaryota</taxon>
        <taxon>Fungi</taxon>
        <taxon>Dikarya</taxon>
        <taxon>Basidiomycota</taxon>
        <taxon>Ustilaginomycotina</taxon>
        <taxon>Exobasidiomycetes</taxon>
        <taxon>Tilletiales</taxon>
        <taxon>Tilletiaceae</taxon>
        <taxon>Tilletia</taxon>
    </lineage>
</organism>
<dbReference type="AlphaFoldDB" id="A0AAN6JJ96"/>
<dbReference type="PRINTS" id="PR00081">
    <property type="entry name" value="GDHRDH"/>
</dbReference>
<dbReference type="Proteomes" id="UP001176521">
    <property type="component" value="Unassembled WGS sequence"/>
</dbReference>
<keyword evidence="4" id="KW-1185">Reference proteome</keyword>
<dbReference type="GO" id="GO:0016491">
    <property type="term" value="F:oxidoreductase activity"/>
    <property type="evidence" value="ECO:0007669"/>
    <property type="project" value="UniProtKB-KW"/>
</dbReference>
<dbReference type="PANTHER" id="PTHR43477:SF1">
    <property type="entry name" value="DIHYDROANTICAPSIN 7-DEHYDROGENASE"/>
    <property type="match status" value="1"/>
</dbReference>
<dbReference type="Pfam" id="PF13561">
    <property type="entry name" value="adh_short_C2"/>
    <property type="match status" value="1"/>
</dbReference>
<accession>A0AAN6JJ96</accession>
<dbReference type="InterPro" id="IPR002347">
    <property type="entry name" value="SDR_fam"/>
</dbReference>
<dbReference type="InterPro" id="IPR036291">
    <property type="entry name" value="NAD(P)-bd_dom_sf"/>
</dbReference>
<dbReference type="PANTHER" id="PTHR43477">
    <property type="entry name" value="DIHYDROANTICAPSIN 7-DEHYDROGENASE"/>
    <property type="match status" value="1"/>
</dbReference>
<gene>
    <name evidence="3" type="ORF">OC842_005216</name>
</gene>
<dbReference type="Gene3D" id="3.40.50.720">
    <property type="entry name" value="NAD(P)-binding Rossmann-like Domain"/>
    <property type="match status" value="2"/>
</dbReference>
<dbReference type="SUPFAM" id="SSF51735">
    <property type="entry name" value="NAD(P)-binding Rossmann-fold domains"/>
    <property type="match status" value="1"/>
</dbReference>
<dbReference type="InterPro" id="IPR051122">
    <property type="entry name" value="SDR_DHRS6-like"/>
</dbReference>
<proteinExistence type="inferred from homology"/>
<name>A0AAN6JJ96_9BASI</name>